<organism evidence="2 3">
    <name type="scientific">Paragemmobacter straminiformis</name>
    <dbReference type="NCBI Taxonomy" id="2045119"/>
    <lineage>
        <taxon>Bacteria</taxon>
        <taxon>Pseudomonadati</taxon>
        <taxon>Pseudomonadota</taxon>
        <taxon>Alphaproteobacteria</taxon>
        <taxon>Rhodobacterales</taxon>
        <taxon>Paracoccaceae</taxon>
        <taxon>Paragemmobacter</taxon>
    </lineage>
</organism>
<dbReference type="RefSeq" id="WP_185798165.1">
    <property type="nucleotide sequence ID" value="NZ_JACLQD010000004.1"/>
</dbReference>
<accession>A0A842IB12</accession>
<feature type="transmembrane region" description="Helical" evidence="1">
    <location>
        <begin position="157"/>
        <end position="176"/>
    </location>
</feature>
<dbReference type="Proteomes" id="UP000555411">
    <property type="component" value="Unassembled WGS sequence"/>
</dbReference>
<evidence type="ECO:0008006" key="4">
    <source>
        <dbReference type="Google" id="ProtNLM"/>
    </source>
</evidence>
<name>A0A842IB12_9RHOB</name>
<gene>
    <name evidence="2" type="ORF">H7F16_13540</name>
</gene>
<evidence type="ECO:0000313" key="2">
    <source>
        <dbReference type="EMBL" id="MBC2836537.1"/>
    </source>
</evidence>
<keyword evidence="3" id="KW-1185">Reference proteome</keyword>
<comment type="caution">
    <text evidence="2">The sequence shown here is derived from an EMBL/GenBank/DDBJ whole genome shotgun (WGS) entry which is preliminary data.</text>
</comment>
<evidence type="ECO:0000256" key="1">
    <source>
        <dbReference type="SAM" id="Phobius"/>
    </source>
</evidence>
<proteinExistence type="predicted"/>
<keyword evidence="1" id="KW-0812">Transmembrane</keyword>
<evidence type="ECO:0000313" key="3">
    <source>
        <dbReference type="Proteomes" id="UP000555411"/>
    </source>
</evidence>
<protein>
    <recommendedName>
        <fullName evidence="4">General secretion pathway protein L</fullName>
    </recommendedName>
</protein>
<dbReference type="AlphaFoldDB" id="A0A842IB12"/>
<dbReference type="EMBL" id="JACLQD010000004">
    <property type="protein sequence ID" value="MBC2836537.1"/>
    <property type="molecule type" value="Genomic_DNA"/>
</dbReference>
<dbReference type="Gene3D" id="3.30.420.380">
    <property type="match status" value="1"/>
</dbReference>
<keyword evidence="1" id="KW-1133">Transmembrane helix</keyword>
<sequence length="307" mass="32403">MIQSRLSRLVDDAALHVEGLLPPARRGLVPLALDAAEAAAIGDFPAAARISLTVGADRALIRRLELPAGTDIRRAVPIWLEDASPWAPGSYLWDAAQTATPGVWQVAMVPVAPLRLLEDRLERCGSSLAEVRLQPTDGAGFTFRPDLAGRARLRKRLIALAGGIMALGLGLLLWQVPSALAARAIAANAASEMARLQENGTLGAATAAVLSLQNDKLGTPDLAARLGFLASRLPTDTWLLHLGLEGNRFTLSGRSSAPEAIIPALSSADGPLSAQRVDFDGPMARDIQNGLFSFTVTGEFAFRGAKE</sequence>
<keyword evidence="1" id="KW-0472">Membrane</keyword>
<reference evidence="2 3" key="1">
    <citation type="journal article" date="2017" name="Int. J. Syst. Evol. Microbiol.">
        <title>Gemmobacter straminiformis sp. nov., isolated from an artificial fountain.</title>
        <authorList>
            <person name="Kang J.Y."/>
            <person name="Kim M.J."/>
            <person name="Chun J."/>
            <person name="Son K.P."/>
            <person name="Jahng K.Y."/>
        </authorList>
    </citation>
    <scope>NUCLEOTIDE SEQUENCE [LARGE SCALE GENOMIC DNA]</scope>
    <source>
        <strain evidence="2 3">CAM-8</strain>
    </source>
</reference>